<dbReference type="STRING" id="44010.AWC00_16225"/>
<dbReference type="InterPro" id="IPR035235">
    <property type="entry name" value="DUF5343"/>
</dbReference>
<gene>
    <name evidence="2" type="ORF">MCNS_01550</name>
</gene>
<proteinExistence type="predicted"/>
<dbReference type="EMBL" id="AP022613">
    <property type="protein sequence ID" value="BBZ37092.1"/>
    <property type="molecule type" value="Genomic_DNA"/>
</dbReference>
<feature type="compositionally biased region" description="Polar residues" evidence="1">
    <location>
        <begin position="161"/>
        <end position="176"/>
    </location>
</feature>
<dbReference type="Proteomes" id="UP000467385">
    <property type="component" value="Chromosome"/>
</dbReference>
<reference evidence="2 3" key="1">
    <citation type="journal article" date="2019" name="Emerg. Microbes Infect.">
        <title>Comprehensive subspecies identification of 175 nontuberculous mycobacteria species based on 7547 genomic profiles.</title>
        <authorList>
            <person name="Matsumoto Y."/>
            <person name="Kinjo T."/>
            <person name="Motooka D."/>
            <person name="Nabeya D."/>
            <person name="Jung N."/>
            <person name="Uechi K."/>
            <person name="Horii T."/>
            <person name="Iida T."/>
            <person name="Fujita J."/>
            <person name="Nakamura S."/>
        </authorList>
    </citation>
    <scope>NUCLEOTIDE SEQUENCE [LARGE SCALE GENOMIC DNA]</scope>
    <source>
        <strain evidence="2 3">JCM 14738</strain>
    </source>
</reference>
<evidence type="ECO:0000313" key="2">
    <source>
        <dbReference type="EMBL" id="BBZ37092.1"/>
    </source>
</evidence>
<protein>
    <submittedName>
        <fullName evidence="2">Uncharacterized protein</fullName>
    </submittedName>
</protein>
<dbReference type="OrthoDB" id="5186897at2"/>
<dbReference type="RefSeq" id="WP_085233763.1">
    <property type="nucleotide sequence ID" value="NZ_AP022613.1"/>
</dbReference>
<evidence type="ECO:0000313" key="3">
    <source>
        <dbReference type="Proteomes" id="UP000467385"/>
    </source>
</evidence>
<dbReference type="AlphaFoldDB" id="A0A1X1T6N4"/>
<organism evidence="2 3">
    <name type="scientific">Mycobacterium conspicuum</name>
    <dbReference type="NCBI Taxonomy" id="44010"/>
    <lineage>
        <taxon>Bacteria</taxon>
        <taxon>Bacillati</taxon>
        <taxon>Actinomycetota</taxon>
        <taxon>Actinomycetes</taxon>
        <taxon>Mycobacteriales</taxon>
        <taxon>Mycobacteriaceae</taxon>
        <taxon>Mycobacterium</taxon>
    </lineage>
</organism>
<dbReference type="Pfam" id="PF17278">
    <property type="entry name" value="DUF5343"/>
    <property type="match status" value="1"/>
</dbReference>
<keyword evidence="3" id="KW-1185">Reference proteome</keyword>
<name>A0A1X1T6N4_9MYCO</name>
<feature type="region of interest" description="Disordered" evidence="1">
    <location>
        <begin position="140"/>
        <end position="176"/>
    </location>
</feature>
<accession>A0A1X1T6N4</accession>
<feature type="compositionally biased region" description="Low complexity" evidence="1">
    <location>
        <begin position="144"/>
        <end position="160"/>
    </location>
</feature>
<sequence length="215" mass="22997">MAADSDPTYTTVPGKLAPLLKKMRETGVPPKATKAWLKTIGFTSSNDGSLLNVLRSIGFIDSPGVPTPVWKEYRGRDYKEILGRAVKSGYESLYAVYPDAHERPNADLSHVFSSQTTSGKQTVDKMVSTFKALAGEAEFSRADSGATSTGEAGQTATQQTPAESSGTTVVTRPSTTAGGLTVNINVQLTLPEGADEQTFEAFFKAMKTHLFPDPE</sequence>
<evidence type="ECO:0000256" key="1">
    <source>
        <dbReference type="SAM" id="MobiDB-lite"/>
    </source>
</evidence>